<dbReference type="Proteomes" id="UP000290848">
    <property type="component" value="Unassembled WGS sequence"/>
</dbReference>
<reference evidence="3 4" key="1">
    <citation type="submission" date="2018-12" db="EMBL/GenBank/DDBJ databases">
        <title>The Draft Genome Sequence of the Soil Bacterium Pedobacter tournemirensis R1.</title>
        <authorList>
            <person name="He J."/>
        </authorList>
    </citation>
    <scope>NUCLEOTIDE SEQUENCE [LARGE SCALE GENOMIC DNA]</scope>
    <source>
        <strain evidence="3 4">R1</strain>
    </source>
</reference>
<keyword evidence="1" id="KW-0812">Transmembrane</keyword>
<dbReference type="Gene3D" id="3.40.50.1820">
    <property type="entry name" value="alpha/beta hydrolase"/>
    <property type="match status" value="1"/>
</dbReference>
<dbReference type="GO" id="GO:0017171">
    <property type="term" value="F:serine hydrolase activity"/>
    <property type="evidence" value="ECO:0007669"/>
    <property type="project" value="TreeGrafter"/>
</dbReference>
<keyword evidence="1" id="KW-0472">Membrane</keyword>
<proteinExistence type="predicted"/>
<dbReference type="PRINTS" id="PR00111">
    <property type="entry name" value="ABHYDROLASE"/>
</dbReference>
<name>A0A4Q0M6A8_9SPHI</name>
<dbReference type="Pfam" id="PF13715">
    <property type="entry name" value="CarbopepD_reg_2"/>
    <property type="match status" value="1"/>
</dbReference>
<evidence type="ECO:0000256" key="1">
    <source>
        <dbReference type="SAM" id="Phobius"/>
    </source>
</evidence>
<dbReference type="InterPro" id="IPR000073">
    <property type="entry name" value="AB_hydrolase_1"/>
</dbReference>
<keyword evidence="1" id="KW-1133">Transmembrane helix</keyword>
<keyword evidence="3" id="KW-0378">Hydrolase</keyword>
<evidence type="ECO:0000259" key="2">
    <source>
        <dbReference type="Pfam" id="PF00561"/>
    </source>
</evidence>
<protein>
    <submittedName>
        <fullName evidence="3">Alpha/beta fold hydrolase</fullName>
    </submittedName>
</protein>
<evidence type="ECO:0000313" key="4">
    <source>
        <dbReference type="Proteomes" id="UP000290848"/>
    </source>
</evidence>
<dbReference type="Pfam" id="PF00561">
    <property type="entry name" value="Abhydrolase_1"/>
    <property type="match status" value="1"/>
</dbReference>
<dbReference type="InterPro" id="IPR008969">
    <property type="entry name" value="CarboxyPept-like_regulatory"/>
</dbReference>
<feature type="transmembrane region" description="Helical" evidence="1">
    <location>
        <begin position="51"/>
        <end position="71"/>
    </location>
</feature>
<organism evidence="3 4">
    <name type="scientific">Arcticibacter tournemirensis</name>
    <dbReference type="NCBI Taxonomy" id="699437"/>
    <lineage>
        <taxon>Bacteria</taxon>
        <taxon>Pseudomonadati</taxon>
        <taxon>Bacteroidota</taxon>
        <taxon>Sphingobacteriia</taxon>
        <taxon>Sphingobacteriales</taxon>
        <taxon>Sphingobacteriaceae</taxon>
        <taxon>Arcticibacter</taxon>
    </lineage>
</organism>
<dbReference type="InterPro" id="IPR029058">
    <property type="entry name" value="AB_hydrolase_fold"/>
</dbReference>
<dbReference type="SUPFAM" id="SSF49464">
    <property type="entry name" value="Carboxypeptidase regulatory domain-like"/>
    <property type="match status" value="1"/>
</dbReference>
<sequence>MSKQDTLEIRTIASLAESVRTRMLNKVNFFVPIHRLIIFGRQSCYFMCQPIMLLLRSLQFIFLVISVLHFMGRGAQAQSQTLNGVTIDGQTGLPLPYVSIGIKNKPVGTVSDSVGQYSLSYPGADIDNKDSIFFSAVGYRSVKMDWNSFIAKEKIVKLYQSPQMLEVVNIKAKPGQIKAYGRSNASIIFFPAMYKSIPKYSDEKGREQATILKIDQDVFLRRLSFKINRRTFRKIKFRMNIYSVKAGLPDQSILHKDVIFDVNGTTETGAPRSESIDLRPYHIHIKGQKEIAVSLAILNLVPLPGDSTQATFFIPSFPGPLRSSLYRIKAEAPWQKVSKSYLLVELEASATKISKNDTPGNLPDTDVEIIEKNPTLKGLLYGNNQGKRIRVDEGEIYYESYGKGSPLFLLHGNNERINSFREQIEPLSRHFKVIALDTRGQGNSTNNSASPYTYEQFAKDLSVVMDSLSIKKASLLGWSDGGNTALIFALNHPEKVEKIVLMGANLFPGPEAIEEDVIDDFKNHRDSLMKLPDLESQNQMRLADLVLKEPHIDDTALQRIAAPVLVVAGEFDVVKKQHTMLIHSLIKNSRLEIIPGGDHYAPLKDPEVFNRIVFDFLSPGNSLE</sequence>
<feature type="domain" description="AB hydrolase-1" evidence="2">
    <location>
        <begin position="406"/>
        <end position="512"/>
    </location>
</feature>
<dbReference type="EMBL" id="RXOC01000010">
    <property type="protein sequence ID" value="RXF68581.1"/>
    <property type="molecule type" value="Genomic_DNA"/>
</dbReference>
<dbReference type="SUPFAM" id="SSF53474">
    <property type="entry name" value="alpha/beta-Hydrolases"/>
    <property type="match status" value="1"/>
</dbReference>
<dbReference type="AlphaFoldDB" id="A0A4Q0M6A8"/>
<dbReference type="PANTHER" id="PTHR46331">
    <property type="entry name" value="VALACYCLOVIR HYDROLASE"/>
    <property type="match status" value="1"/>
</dbReference>
<accession>A0A4Q0M6A8</accession>
<evidence type="ECO:0000313" key="3">
    <source>
        <dbReference type="EMBL" id="RXF68581.1"/>
    </source>
</evidence>
<dbReference type="PANTHER" id="PTHR46331:SF2">
    <property type="entry name" value="VALACYCLOVIR HYDROLASE"/>
    <property type="match status" value="1"/>
</dbReference>
<gene>
    <name evidence="3" type="ORF">EKH83_14720</name>
</gene>
<comment type="caution">
    <text evidence="3">The sequence shown here is derived from an EMBL/GenBank/DDBJ whole genome shotgun (WGS) entry which is preliminary data.</text>
</comment>